<keyword evidence="1" id="KW-0812">Transmembrane</keyword>
<dbReference type="Proteomes" id="UP000217918">
    <property type="component" value="Unassembled WGS sequence"/>
</dbReference>
<name>A0A2A3TXL1_LEVBR</name>
<dbReference type="RefSeq" id="WP_042254424.1">
    <property type="nucleotide sequence ID" value="NZ_BBOW01000069.1"/>
</dbReference>
<reference evidence="2 3" key="1">
    <citation type="submission" date="2017-09" db="EMBL/GenBank/DDBJ databases">
        <title>Genome sequence of Lactobacillus brevis D7.</title>
        <authorList>
            <person name="Kwon M.-S."/>
            <person name="Lim S.K."/>
            <person name="Choi H.-J."/>
        </authorList>
    </citation>
    <scope>NUCLEOTIDE SEQUENCE [LARGE SCALE GENOMIC DNA]</scope>
    <source>
        <strain evidence="2 3">D7</strain>
    </source>
</reference>
<dbReference type="EMBL" id="NVYO01000001">
    <property type="protein sequence ID" value="PBQ23448.1"/>
    <property type="molecule type" value="Genomic_DNA"/>
</dbReference>
<evidence type="ECO:0000313" key="3">
    <source>
        <dbReference type="Proteomes" id="UP000217918"/>
    </source>
</evidence>
<proteinExistence type="predicted"/>
<keyword evidence="1" id="KW-0472">Membrane</keyword>
<evidence type="ECO:0000313" key="2">
    <source>
        <dbReference type="EMBL" id="PBQ23448.1"/>
    </source>
</evidence>
<evidence type="ECO:0000256" key="1">
    <source>
        <dbReference type="SAM" id="Phobius"/>
    </source>
</evidence>
<keyword evidence="1" id="KW-1133">Transmembrane helix</keyword>
<feature type="transmembrane region" description="Helical" evidence="1">
    <location>
        <begin position="71"/>
        <end position="90"/>
    </location>
</feature>
<dbReference type="AlphaFoldDB" id="A0A2A3TXL1"/>
<accession>A0A2A3TXL1</accession>
<organism evidence="2 3">
    <name type="scientific">Levilactobacillus brevis</name>
    <name type="common">Lactobacillus brevis</name>
    <dbReference type="NCBI Taxonomy" id="1580"/>
    <lineage>
        <taxon>Bacteria</taxon>
        <taxon>Bacillati</taxon>
        <taxon>Bacillota</taxon>
        <taxon>Bacilli</taxon>
        <taxon>Lactobacillales</taxon>
        <taxon>Lactobacillaceae</taxon>
        <taxon>Levilactobacillus</taxon>
    </lineage>
</organism>
<gene>
    <name evidence="2" type="ORF">CNR29_05295</name>
</gene>
<feature type="transmembrane region" description="Helical" evidence="1">
    <location>
        <begin position="7"/>
        <end position="25"/>
    </location>
</feature>
<feature type="transmembrane region" description="Helical" evidence="1">
    <location>
        <begin position="31"/>
        <end position="50"/>
    </location>
</feature>
<protein>
    <submittedName>
        <fullName evidence="2">Uncharacterized protein</fullName>
    </submittedName>
</protein>
<comment type="caution">
    <text evidence="2">The sequence shown here is derived from an EMBL/GenBank/DDBJ whole genome shotgun (WGS) entry which is preliminary data.</text>
</comment>
<sequence>MKFDYKYALINSSVLIPFAIFFGTASYISSATLLACYAITLAILYFIYYIKLEIPLKKRNPSFSESNRTTPTAVTNLIVFITVLLVILFINVNSSGAWIFPSILLIRWVRDGFSKPLKN</sequence>